<dbReference type="Proteomes" id="UP000007875">
    <property type="component" value="Unassembled WGS sequence"/>
</dbReference>
<dbReference type="GO" id="GO:0045197">
    <property type="term" value="P:establishment or maintenance of epithelial cell apical/basal polarity"/>
    <property type="evidence" value="ECO:0007669"/>
    <property type="project" value="TreeGrafter"/>
</dbReference>
<dbReference type="HOGENOM" id="CLU_1402000_0_0_1"/>
<evidence type="ECO:0000259" key="2">
    <source>
        <dbReference type="PROSITE" id="PS50106"/>
    </source>
</evidence>
<feature type="compositionally biased region" description="Basic and acidic residues" evidence="1">
    <location>
        <begin position="177"/>
        <end position="194"/>
    </location>
</feature>
<reference evidence="3" key="2">
    <citation type="submission" date="2025-08" db="UniProtKB">
        <authorList>
            <consortium name="Ensembl"/>
        </authorList>
    </citation>
    <scope>IDENTIFICATION</scope>
</reference>
<reference evidence="4" key="1">
    <citation type="submission" date="2003-08" db="EMBL/GenBank/DDBJ databases">
        <authorList>
            <person name="Birren B."/>
            <person name="Nusbaum C."/>
            <person name="Abebe A."/>
            <person name="Abouelleil A."/>
            <person name="Adekoya E."/>
            <person name="Ait-zahra M."/>
            <person name="Allen N."/>
            <person name="Allen T."/>
            <person name="An P."/>
            <person name="Anderson M."/>
            <person name="Anderson S."/>
            <person name="Arachchi H."/>
            <person name="Armbruster J."/>
            <person name="Bachantsang P."/>
            <person name="Baldwin J."/>
            <person name="Barry A."/>
            <person name="Bayul T."/>
            <person name="Blitshsteyn B."/>
            <person name="Bloom T."/>
            <person name="Blye J."/>
            <person name="Boguslavskiy L."/>
            <person name="Borowsky M."/>
            <person name="Boukhgalter B."/>
            <person name="Brunache A."/>
            <person name="Butler J."/>
            <person name="Calixte N."/>
            <person name="Calvo S."/>
            <person name="Camarata J."/>
            <person name="Campo K."/>
            <person name="Chang J."/>
            <person name="Cheshatsang Y."/>
            <person name="Citroen M."/>
            <person name="Collymore A."/>
            <person name="Considine T."/>
            <person name="Cook A."/>
            <person name="Cooke P."/>
            <person name="Corum B."/>
            <person name="Cuomo C."/>
            <person name="David R."/>
            <person name="Dawoe T."/>
            <person name="Degray S."/>
            <person name="Dodge S."/>
            <person name="Dooley K."/>
            <person name="Dorje P."/>
            <person name="Dorjee K."/>
            <person name="Dorris L."/>
            <person name="Duffey N."/>
            <person name="Dupes A."/>
            <person name="Elkins T."/>
            <person name="Engels R."/>
            <person name="Erickson J."/>
            <person name="Farina A."/>
            <person name="Faro S."/>
            <person name="Ferreira P."/>
            <person name="Fischer H."/>
            <person name="Fitzgerald M."/>
            <person name="Foley K."/>
            <person name="Gage D."/>
            <person name="Galagan J."/>
            <person name="Gearin G."/>
            <person name="Gnerre S."/>
            <person name="Gnirke A."/>
            <person name="Goyette A."/>
            <person name="Graham J."/>
            <person name="Grandbois E."/>
            <person name="Gyaltsen K."/>
            <person name="Hafez N."/>
            <person name="Hagopian D."/>
            <person name="Hagos B."/>
            <person name="Hall J."/>
            <person name="Hatcher B."/>
            <person name="Heller A."/>
            <person name="Higgins H."/>
            <person name="Honan T."/>
            <person name="Horn A."/>
            <person name="Houde N."/>
            <person name="Hughes L."/>
            <person name="Hulme W."/>
            <person name="Husby E."/>
            <person name="Iliev I."/>
            <person name="Jaffe D."/>
            <person name="Jones C."/>
            <person name="Kamal M."/>
            <person name="Kamat A."/>
            <person name="Kamvysselis M."/>
            <person name="Karlsson E."/>
            <person name="Kells C."/>
            <person name="Kieu A."/>
            <person name="Kisner P."/>
            <person name="Kodira C."/>
            <person name="Kulbokas E."/>
            <person name="Labutti K."/>
            <person name="Lama D."/>
            <person name="Landers T."/>
            <person name="Leger J."/>
            <person name="Levine S."/>
            <person name="Lewis D."/>
            <person name="Lewis T."/>
            <person name="Lindblad-toh K."/>
            <person name="Liu X."/>
            <person name="Lokyitsang T."/>
            <person name="Lokyitsang Y."/>
            <person name="Lucien O."/>
            <person name="Lui A."/>
            <person name="Ma L.J."/>
            <person name="Mabbitt R."/>
            <person name="Macdonald J."/>
            <person name="Maclean C."/>
            <person name="Major J."/>
            <person name="Manning J."/>
            <person name="Marabella R."/>
            <person name="Maru K."/>
            <person name="Matthews C."/>
            <person name="Mauceli E."/>
            <person name="Mccarthy M."/>
            <person name="Mcdonough S."/>
            <person name="Mcghee T."/>
            <person name="Meldrim J."/>
            <person name="Meneus L."/>
            <person name="Mesirov J."/>
            <person name="Mihalev A."/>
            <person name="Mihova T."/>
            <person name="Mikkelsen T."/>
            <person name="Mlenga V."/>
            <person name="Moru K."/>
            <person name="Mozes J."/>
            <person name="Mulrain L."/>
            <person name="Munson G."/>
            <person name="Naylor J."/>
            <person name="Newes C."/>
            <person name="Nguyen C."/>
            <person name="Nguyen N."/>
            <person name="Nguyen T."/>
            <person name="Nicol R."/>
            <person name="Nielsen C."/>
            <person name="Nizzari M."/>
            <person name="Norbu C."/>
            <person name="Norbu N."/>
            <person name="O'donnell P."/>
            <person name="Okoawo O."/>
            <person name="O'leary S."/>
            <person name="Omotosho B."/>
            <person name="O'neill K."/>
            <person name="Osman S."/>
            <person name="Parker S."/>
            <person name="Perrin D."/>
            <person name="Phunkhang P."/>
            <person name="Piqani B."/>
            <person name="Purcell S."/>
            <person name="Rachupka T."/>
            <person name="Ramasamy U."/>
            <person name="Rameau R."/>
            <person name="Ray V."/>
            <person name="Raymond C."/>
            <person name="Retta R."/>
            <person name="Richardson S."/>
            <person name="Rise C."/>
            <person name="Rodriguez J."/>
            <person name="Rogers J."/>
            <person name="Rogov P."/>
            <person name="Rutman M."/>
            <person name="Schupbach R."/>
            <person name="Seaman C."/>
            <person name="Settipalli S."/>
            <person name="Sharpe T."/>
            <person name="Sheridan J."/>
            <person name="Sherpa N."/>
            <person name="Shi J."/>
            <person name="Smirnov S."/>
            <person name="Smith C."/>
            <person name="Sougnez C."/>
            <person name="Spencer B."/>
            <person name="Stalker J."/>
            <person name="Stange-thomann N."/>
            <person name="Stavropoulos S."/>
            <person name="Stetson K."/>
            <person name="Stone C."/>
            <person name="Stone S."/>
            <person name="Stubbs M."/>
            <person name="Talamas J."/>
            <person name="Tchuinga P."/>
            <person name="Tenzing P."/>
            <person name="Tesfaye S."/>
            <person name="Theodore J."/>
            <person name="Thoulutsang Y."/>
            <person name="Topham K."/>
            <person name="Towey S."/>
            <person name="Tsamla T."/>
            <person name="Tsomo N."/>
            <person name="Vallee D."/>
            <person name="Vassiliev H."/>
            <person name="Venkataraman V."/>
            <person name="Vinson J."/>
            <person name="Vo A."/>
            <person name="Wade C."/>
            <person name="Wang S."/>
            <person name="Wangchuk T."/>
            <person name="Wangdi T."/>
            <person name="Whittaker C."/>
            <person name="Wilkinson J."/>
            <person name="Wu Y."/>
            <person name="Wyman D."/>
            <person name="Yadav S."/>
            <person name="Yang S."/>
            <person name="Yang X."/>
            <person name="Yeager S."/>
            <person name="Yee E."/>
            <person name="Young G."/>
            <person name="Zainoun J."/>
            <person name="Zembeck L."/>
            <person name="Zimmer A."/>
            <person name="Zody M."/>
            <person name="Lander E."/>
        </authorList>
    </citation>
    <scope>NUCLEOTIDE SEQUENCE [LARGE SCALE GENOMIC DNA]</scope>
</reference>
<name>H2YU37_CIOSA</name>
<dbReference type="Ensembl" id="ENSCSAVT00000008961.1">
    <property type="protein sequence ID" value="ENSCSAVP00000008847.1"/>
    <property type="gene ID" value="ENSCSAVG00000005248.1"/>
</dbReference>
<dbReference type="GeneTree" id="ENSGT00940000154025"/>
<dbReference type="PANTHER" id="PTHR23119">
    <property type="entry name" value="DISCS LARGE"/>
    <property type="match status" value="1"/>
</dbReference>
<dbReference type="GO" id="GO:0043113">
    <property type="term" value="P:receptor clustering"/>
    <property type="evidence" value="ECO:0007669"/>
    <property type="project" value="TreeGrafter"/>
</dbReference>
<dbReference type="AlphaFoldDB" id="H2YU37"/>
<evidence type="ECO:0000256" key="1">
    <source>
        <dbReference type="SAM" id="MobiDB-lite"/>
    </source>
</evidence>
<dbReference type="GO" id="GO:0098609">
    <property type="term" value="P:cell-cell adhesion"/>
    <property type="evidence" value="ECO:0007669"/>
    <property type="project" value="TreeGrafter"/>
</dbReference>
<evidence type="ECO:0000313" key="3">
    <source>
        <dbReference type="Ensembl" id="ENSCSAVP00000008847.1"/>
    </source>
</evidence>
<feature type="region of interest" description="Disordered" evidence="1">
    <location>
        <begin position="154"/>
        <end position="194"/>
    </location>
</feature>
<proteinExistence type="predicted"/>
<dbReference type="GO" id="GO:0016323">
    <property type="term" value="C:basolateral plasma membrane"/>
    <property type="evidence" value="ECO:0007669"/>
    <property type="project" value="TreeGrafter"/>
</dbReference>
<keyword evidence="4" id="KW-1185">Reference proteome</keyword>
<sequence length="194" mass="20626">MQLLVRHDPPPPEMIDIVLTRGPGEKLGISIRGGVKGHAGNPLDETDEGIFISKINPDGAAYRDGRIKVGQRILEVNGQSLLGCSHSEAVRTLRAIGDHANFLLCKGYNPDEVTVCGLQAEHPALSDISPGVIANTLIQRADSSFLCGRRTHVRGKADSPTRNQYAAGATGVGEGGVGKRGEKEKGAIEENKRC</sequence>
<dbReference type="CDD" id="cd06701">
    <property type="entry name" value="PDZ4_Scribble-like"/>
    <property type="match status" value="1"/>
</dbReference>
<accession>H2YU37</accession>
<dbReference type="Pfam" id="PF00595">
    <property type="entry name" value="PDZ"/>
    <property type="match status" value="1"/>
</dbReference>
<dbReference type="PROSITE" id="PS50106">
    <property type="entry name" value="PDZ"/>
    <property type="match status" value="1"/>
</dbReference>
<organism evidence="3 4">
    <name type="scientific">Ciona savignyi</name>
    <name type="common">Pacific transparent sea squirt</name>
    <dbReference type="NCBI Taxonomy" id="51511"/>
    <lineage>
        <taxon>Eukaryota</taxon>
        <taxon>Metazoa</taxon>
        <taxon>Chordata</taxon>
        <taxon>Tunicata</taxon>
        <taxon>Ascidiacea</taxon>
        <taxon>Phlebobranchia</taxon>
        <taxon>Cionidae</taxon>
        <taxon>Ciona</taxon>
    </lineage>
</organism>
<dbReference type="PANTHER" id="PTHR23119:SF44">
    <property type="entry name" value="PROTEIN LAP4"/>
    <property type="match status" value="1"/>
</dbReference>
<dbReference type="InterPro" id="IPR050614">
    <property type="entry name" value="Synaptic_Scaffolding_LAP-MAGUK"/>
</dbReference>
<protein>
    <recommendedName>
        <fullName evidence="2">PDZ domain-containing protein</fullName>
    </recommendedName>
</protein>
<dbReference type="SUPFAM" id="SSF50156">
    <property type="entry name" value="PDZ domain-like"/>
    <property type="match status" value="1"/>
</dbReference>
<dbReference type="InterPro" id="IPR001478">
    <property type="entry name" value="PDZ"/>
</dbReference>
<dbReference type="SMART" id="SM00228">
    <property type="entry name" value="PDZ"/>
    <property type="match status" value="1"/>
</dbReference>
<evidence type="ECO:0000313" key="4">
    <source>
        <dbReference type="Proteomes" id="UP000007875"/>
    </source>
</evidence>
<reference evidence="3" key="3">
    <citation type="submission" date="2025-09" db="UniProtKB">
        <authorList>
            <consortium name="Ensembl"/>
        </authorList>
    </citation>
    <scope>IDENTIFICATION</scope>
</reference>
<dbReference type="Gene3D" id="2.30.42.10">
    <property type="match status" value="1"/>
</dbReference>
<dbReference type="GO" id="GO:0019901">
    <property type="term" value="F:protein kinase binding"/>
    <property type="evidence" value="ECO:0007669"/>
    <property type="project" value="TreeGrafter"/>
</dbReference>
<dbReference type="GO" id="GO:0005912">
    <property type="term" value="C:adherens junction"/>
    <property type="evidence" value="ECO:0007669"/>
    <property type="project" value="TreeGrafter"/>
</dbReference>
<dbReference type="InterPro" id="IPR036034">
    <property type="entry name" value="PDZ_sf"/>
</dbReference>
<feature type="domain" description="PDZ" evidence="2">
    <location>
        <begin position="16"/>
        <end position="108"/>
    </location>
</feature>
<dbReference type="GO" id="GO:0097120">
    <property type="term" value="P:receptor localization to synapse"/>
    <property type="evidence" value="ECO:0007669"/>
    <property type="project" value="TreeGrafter"/>
</dbReference>
<dbReference type="FunFam" id="2.30.42.10:FF:000064">
    <property type="entry name" value="protein lap4 isoform X1"/>
    <property type="match status" value="1"/>
</dbReference>